<gene>
    <name evidence="1" type="ordered locus">BH1289</name>
</gene>
<keyword evidence="2" id="KW-1185">Reference proteome</keyword>
<evidence type="ECO:0000313" key="2">
    <source>
        <dbReference type="Proteomes" id="UP000001258"/>
    </source>
</evidence>
<protein>
    <submittedName>
        <fullName evidence="1">BH1289 protein</fullName>
    </submittedName>
</protein>
<name>Q9KDC4_HALH5</name>
<dbReference type="PIR" id="A83811">
    <property type="entry name" value="A83811"/>
</dbReference>
<organism evidence="1 2">
    <name type="scientific">Halalkalibacterium halodurans (strain ATCC BAA-125 / DSM 18197 / FERM 7344 / JCM 9153 / C-125)</name>
    <name type="common">Bacillus halodurans</name>
    <dbReference type="NCBI Taxonomy" id="272558"/>
    <lineage>
        <taxon>Bacteria</taxon>
        <taxon>Bacillati</taxon>
        <taxon>Bacillota</taxon>
        <taxon>Bacilli</taxon>
        <taxon>Bacillales</taxon>
        <taxon>Bacillaceae</taxon>
        <taxon>Halalkalibacterium (ex Joshi et al. 2022)</taxon>
    </lineage>
</organism>
<dbReference type="KEGG" id="bha:BH1289"/>
<evidence type="ECO:0000313" key="1">
    <source>
        <dbReference type="EMBL" id="BAB05008.1"/>
    </source>
</evidence>
<dbReference type="EMBL" id="BA000004">
    <property type="protein sequence ID" value="BAB05008.1"/>
    <property type="molecule type" value="Genomic_DNA"/>
</dbReference>
<dbReference type="Proteomes" id="UP000001258">
    <property type="component" value="Chromosome"/>
</dbReference>
<sequence>MNDLKEICECNLDHTSSMIYFLTVIVQKMHVQVYVYFNSSGGETACSSWMTS</sequence>
<accession>Q9KDC4</accession>
<proteinExistence type="predicted"/>
<reference evidence="1 2" key="1">
    <citation type="journal article" date="2000" name="Nucleic Acids Res.">
        <title>Complete genome sequence of the alkaliphilic bacterium Bacillus halodurans and genomic sequence comparison with Bacillus subtilis.</title>
        <authorList>
            <person name="Takami H."/>
            <person name="Nakasone K."/>
            <person name="Takaki Y."/>
            <person name="Maeno G."/>
            <person name="Sasaki R."/>
            <person name="Masui N."/>
            <person name="Fuji F."/>
            <person name="Hirama C."/>
            <person name="Nakamura Y."/>
            <person name="Ogasawara N."/>
            <person name="Kuhara S."/>
            <person name="Horikoshi K."/>
        </authorList>
    </citation>
    <scope>NUCLEOTIDE SEQUENCE [LARGE SCALE GENOMIC DNA]</scope>
    <source>
        <strain evidence="2">ATCC BAA-125 / DSM 18197 / FERM 7344 / JCM 9153 / C-125</strain>
    </source>
</reference>
<dbReference type="HOGENOM" id="CLU_3076740_0_0_9"/>
<dbReference type="AlphaFoldDB" id="Q9KDC4"/>